<dbReference type="EMBL" id="CP119311">
    <property type="protein sequence ID" value="WEK34391.1"/>
    <property type="molecule type" value="Genomic_DNA"/>
</dbReference>
<dbReference type="SMART" id="SM00422">
    <property type="entry name" value="HTH_MERR"/>
    <property type="match status" value="1"/>
</dbReference>
<feature type="domain" description="HTH merR-type" evidence="4">
    <location>
        <begin position="3"/>
        <end position="72"/>
    </location>
</feature>
<dbReference type="GO" id="GO:0003700">
    <property type="term" value="F:DNA-binding transcription factor activity"/>
    <property type="evidence" value="ECO:0007669"/>
    <property type="project" value="InterPro"/>
</dbReference>
<dbReference type="InterPro" id="IPR036594">
    <property type="entry name" value="Meth_synthase_dom"/>
</dbReference>
<dbReference type="InterPro" id="IPR003759">
    <property type="entry name" value="Cbl-bd_cap"/>
</dbReference>
<evidence type="ECO:0000256" key="1">
    <source>
        <dbReference type="ARBA" id="ARBA00023015"/>
    </source>
</evidence>
<evidence type="ECO:0000313" key="5">
    <source>
        <dbReference type="EMBL" id="WEK34391.1"/>
    </source>
</evidence>
<dbReference type="Gene3D" id="3.40.50.280">
    <property type="entry name" value="Cobalamin-binding domain"/>
    <property type="match status" value="1"/>
</dbReference>
<keyword evidence="3" id="KW-0804">Transcription</keyword>
<dbReference type="GO" id="GO:0003677">
    <property type="term" value="F:DNA binding"/>
    <property type="evidence" value="ECO:0007669"/>
    <property type="project" value="UniProtKB-KW"/>
</dbReference>
<organism evidence="5 6">
    <name type="scientific">Candidatus Pseudobacter hemicellulosilyticus</name>
    <dbReference type="NCBI Taxonomy" id="3121375"/>
    <lineage>
        <taxon>Bacteria</taxon>
        <taxon>Pseudomonadati</taxon>
        <taxon>Bacteroidota</taxon>
        <taxon>Chitinophagia</taxon>
        <taxon>Chitinophagales</taxon>
        <taxon>Chitinophagaceae</taxon>
        <taxon>Pseudobacter</taxon>
    </lineage>
</organism>
<dbReference type="PROSITE" id="PS50937">
    <property type="entry name" value="HTH_MERR_2"/>
    <property type="match status" value="1"/>
</dbReference>
<dbReference type="Pfam" id="PF02607">
    <property type="entry name" value="B12-binding_2"/>
    <property type="match status" value="1"/>
</dbReference>
<keyword evidence="2" id="KW-0238">DNA-binding</keyword>
<dbReference type="Proteomes" id="UP001220610">
    <property type="component" value="Chromosome"/>
</dbReference>
<dbReference type="InterPro" id="IPR009061">
    <property type="entry name" value="DNA-bd_dom_put_sf"/>
</dbReference>
<dbReference type="Pfam" id="PF13411">
    <property type="entry name" value="MerR_1"/>
    <property type="match status" value="1"/>
</dbReference>
<sequence>MNVFSIRDIEQLTGIKAHTIRIWEQRHNLLCPKRKESKHRVYDSDDLKFILRVALLYNHGYKISRIACMDADKIRDLTLELKKECEQFGAYVNQLTEATLDFDQLRFERILQNVIIEYGFERTVQHVIFQLLNKIGVLWLAGKIHPCQEHFASALVLKKMVSAIDGLPPVRPATAPGRSVLLFTPGAEFHEIPLLFMQYLLKKNGVPTVYAGKSVSPDALEAICRQQYISQLYFHQVTNIVRCDINTYLRKLADRFPDKEIFFAGLHGCGCKLGNLPVNTTYLQNDLSMLSFSESKTPAWKPACPEI</sequence>
<dbReference type="AlphaFoldDB" id="A0AAJ5WLZ5"/>
<gene>
    <name evidence="5" type="ORF">P0Y53_18040</name>
</gene>
<dbReference type="SUPFAM" id="SSF46955">
    <property type="entry name" value="Putative DNA-binding domain"/>
    <property type="match status" value="1"/>
</dbReference>
<dbReference type="PANTHER" id="PTHR30204:SF67">
    <property type="entry name" value="HTH-TYPE TRANSCRIPTIONAL REGULATOR MLRA-RELATED"/>
    <property type="match status" value="1"/>
</dbReference>
<proteinExistence type="predicted"/>
<dbReference type="PANTHER" id="PTHR30204">
    <property type="entry name" value="REDOX-CYCLING DRUG-SENSING TRANSCRIPTIONAL ACTIVATOR SOXR"/>
    <property type="match status" value="1"/>
</dbReference>
<evidence type="ECO:0000256" key="2">
    <source>
        <dbReference type="ARBA" id="ARBA00023125"/>
    </source>
</evidence>
<dbReference type="Gene3D" id="1.10.1240.10">
    <property type="entry name" value="Methionine synthase domain"/>
    <property type="match status" value="1"/>
</dbReference>
<protein>
    <submittedName>
        <fullName evidence="5">MerR family transcriptional regulator</fullName>
    </submittedName>
</protein>
<evidence type="ECO:0000256" key="3">
    <source>
        <dbReference type="ARBA" id="ARBA00023163"/>
    </source>
</evidence>
<evidence type="ECO:0000259" key="4">
    <source>
        <dbReference type="PROSITE" id="PS50937"/>
    </source>
</evidence>
<dbReference type="InterPro" id="IPR047057">
    <property type="entry name" value="MerR_fam"/>
</dbReference>
<accession>A0AAJ5WLZ5</accession>
<dbReference type="InterPro" id="IPR000551">
    <property type="entry name" value="MerR-type_HTH_dom"/>
</dbReference>
<keyword evidence="1" id="KW-0805">Transcription regulation</keyword>
<evidence type="ECO:0000313" key="6">
    <source>
        <dbReference type="Proteomes" id="UP001220610"/>
    </source>
</evidence>
<dbReference type="Gene3D" id="1.10.1660.10">
    <property type="match status" value="1"/>
</dbReference>
<name>A0AAJ5WLZ5_9BACT</name>
<reference evidence="5" key="1">
    <citation type="submission" date="2023-03" db="EMBL/GenBank/DDBJ databases">
        <title>Andean soil-derived lignocellulolytic bacterial consortium as a source of novel taxa and putative plastic-active enzymes.</title>
        <authorList>
            <person name="Diaz-Garcia L."/>
            <person name="Chuvochina M."/>
            <person name="Feuerriegel G."/>
            <person name="Bunk B."/>
            <person name="Sproer C."/>
            <person name="Streit W.R."/>
            <person name="Rodriguez L.M."/>
            <person name="Overmann J."/>
            <person name="Jimenez D.J."/>
        </authorList>
    </citation>
    <scope>NUCLEOTIDE SEQUENCE</scope>
    <source>
        <strain evidence="5">MAG 7</strain>
    </source>
</reference>